<dbReference type="AlphaFoldDB" id="A0A226ERZ0"/>
<feature type="region of interest" description="Disordered" evidence="2">
    <location>
        <begin position="141"/>
        <end position="184"/>
    </location>
</feature>
<accession>A0A226ERZ0</accession>
<feature type="signal peptide" evidence="3">
    <location>
        <begin position="1"/>
        <end position="20"/>
    </location>
</feature>
<proteinExistence type="predicted"/>
<sequence>MYNMRIFLLVISALFPFCTSFNWVGLPTTPGSPVVGSRASPDPQKTALLEELKGYIQIKASKHKNSKSTTFDLMKLQEYLKDLNYQIDSLQAQIDQITKSNGFIGSNNNPATGFNNQPLPTMMCPPCPTCPVCPSVRQCPPPRPIPSCPPASSSSFTPPTTTRSTTPSEFESEENFGDGELDWY</sequence>
<protein>
    <submittedName>
        <fullName evidence="4">Uncharacterized protein</fullName>
    </submittedName>
</protein>
<evidence type="ECO:0000256" key="2">
    <source>
        <dbReference type="SAM" id="MobiDB-lite"/>
    </source>
</evidence>
<feature type="coiled-coil region" evidence="1">
    <location>
        <begin position="73"/>
        <end position="100"/>
    </location>
</feature>
<keyword evidence="5" id="KW-1185">Reference proteome</keyword>
<feature type="compositionally biased region" description="Low complexity" evidence="2">
    <location>
        <begin position="150"/>
        <end position="168"/>
    </location>
</feature>
<feature type="chain" id="PRO_5012714240" evidence="3">
    <location>
        <begin position="21"/>
        <end position="184"/>
    </location>
</feature>
<evidence type="ECO:0000313" key="5">
    <source>
        <dbReference type="Proteomes" id="UP000198287"/>
    </source>
</evidence>
<dbReference type="Proteomes" id="UP000198287">
    <property type="component" value="Unassembled WGS sequence"/>
</dbReference>
<evidence type="ECO:0000313" key="4">
    <source>
        <dbReference type="EMBL" id="OXA60382.1"/>
    </source>
</evidence>
<organism evidence="4 5">
    <name type="scientific">Folsomia candida</name>
    <name type="common">Springtail</name>
    <dbReference type="NCBI Taxonomy" id="158441"/>
    <lineage>
        <taxon>Eukaryota</taxon>
        <taxon>Metazoa</taxon>
        <taxon>Ecdysozoa</taxon>
        <taxon>Arthropoda</taxon>
        <taxon>Hexapoda</taxon>
        <taxon>Collembola</taxon>
        <taxon>Entomobryomorpha</taxon>
        <taxon>Isotomoidea</taxon>
        <taxon>Isotomidae</taxon>
        <taxon>Proisotominae</taxon>
        <taxon>Folsomia</taxon>
    </lineage>
</organism>
<evidence type="ECO:0000256" key="3">
    <source>
        <dbReference type="SAM" id="SignalP"/>
    </source>
</evidence>
<comment type="caution">
    <text evidence="4">The sequence shown here is derived from an EMBL/GenBank/DDBJ whole genome shotgun (WGS) entry which is preliminary data.</text>
</comment>
<feature type="compositionally biased region" description="Acidic residues" evidence="2">
    <location>
        <begin position="170"/>
        <end position="184"/>
    </location>
</feature>
<dbReference type="EMBL" id="LNIX01000002">
    <property type="protein sequence ID" value="OXA60382.1"/>
    <property type="molecule type" value="Genomic_DNA"/>
</dbReference>
<keyword evidence="1" id="KW-0175">Coiled coil</keyword>
<reference evidence="4 5" key="1">
    <citation type="submission" date="2015-12" db="EMBL/GenBank/DDBJ databases">
        <title>The genome of Folsomia candida.</title>
        <authorList>
            <person name="Faddeeva A."/>
            <person name="Derks M.F."/>
            <person name="Anvar Y."/>
            <person name="Smit S."/>
            <person name="Van Straalen N."/>
            <person name="Roelofs D."/>
        </authorList>
    </citation>
    <scope>NUCLEOTIDE SEQUENCE [LARGE SCALE GENOMIC DNA]</scope>
    <source>
        <strain evidence="4 5">VU population</strain>
        <tissue evidence="4">Whole body</tissue>
    </source>
</reference>
<name>A0A226ERZ0_FOLCA</name>
<keyword evidence="3" id="KW-0732">Signal</keyword>
<gene>
    <name evidence="4" type="ORF">Fcan01_05385</name>
</gene>
<evidence type="ECO:0000256" key="1">
    <source>
        <dbReference type="SAM" id="Coils"/>
    </source>
</evidence>